<dbReference type="GO" id="GO:0005737">
    <property type="term" value="C:cytoplasm"/>
    <property type="evidence" value="ECO:0007669"/>
    <property type="project" value="UniProtKB-SubCell"/>
</dbReference>
<comment type="subcellular location">
    <subcellularLocation>
        <location evidence="1">Cytoplasm</location>
    </subcellularLocation>
</comment>
<organism evidence="11 12">
    <name type="scientific">Providencia stuartii ATCC 25827</name>
    <dbReference type="NCBI Taxonomy" id="471874"/>
    <lineage>
        <taxon>Bacteria</taxon>
        <taxon>Pseudomonadati</taxon>
        <taxon>Pseudomonadota</taxon>
        <taxon>Gammaproteobacteria</taxon>
        <taxon>Enterobacterales</taxon>
        <taxon>Morganellaceae</taxon>
        <taxon>Providencia</taxon>
    </lineage>
</organism>
<evidence type="ECO:0000256" key="3">
    <source>
        <dbReference type="ARBA" id="ARBA00022490"/>
    </source>
</evidence>
<evidence type="ECO:0000256" key="5">
    <source>
        <dbReference type="ARBA" id="ARBA00023239"/>
    </source>
</evidence>
<proteinExistence type="inferred from homology"/>
<dbReference type="GO" id="GO:0006096">
    <property type="term" value="P:glycolytic process"/>
    <property type="evidence" value="ECO:0007669"/>
    <property type="project" value="UniProtKB-KW"/>
</dbReference>
<keyword evidence="6" id="KW-0704">Schiff base</keyword>
<evidence type="ECO:0000313" key="12">
    <source>
        <dbReference type="Proteomes" id="UP000004506"/>
    </source>
</evidence>
<dbReference type="Gene3D" id="3.20.20.70">
    <property type="entry name" value="Aldolase class I"/>
    <property type="match status" value="1"/>
</dbReference>
<comment type="caution">
    <text evidence="11">The sequence shown here is derived from an EMBL/GenBank/DDBJ whole genome shotgun (WGS) entry which is preliminary data.</text>
</comment>
<reference evidence="11 12" key="3">
    <citation type="submission" date="2008-05" db="EMBL/GenBank/DDBJ databases">
        <authorList>
            <person name="Fulton L."/>
            <person name="Clifton S."/>
            <person name="Fulton B."/>
            <person name="Xu J."/>
            <person name="Minx P."/>
            <person name="Pepin K.H."/>
            <person name="Johnson M."/>
            <person name="Thiruvilangam P."/>
            <person name="Bhonagiri V."/>
            <person name="Nash W.E."/>
            <person name="Mardis E.R."/>
            <person name="Wilson R.K."/>
        </authorList>
    </citation>
    <scope>NUCLEOTIDE SEQUENCE [LARGE SCALE GENOMIC DNA]</scope>
    <source>
        <strain evidence="11 12">ATCC 25827</strain>
    </source>
</reference>
<name>A0AA86YWA3_PROST</name>
<evidence type="ECO:0000256" key="2">
    <source>
        <dbReference type="ARBA" id="ARBA00013068"/>
    </source>
</evidence>
<evidence type="ECO:0000256" key="1">
    <source>
        <dbReference type="ARBA" id="ARBA00004496"/>
    </source>
</evidence>
<dbReference type="SUPFAM" id="SSF51569">
    <property type="entry name" value="Aldolase"/>
    <property type="match status" value="1"/>
</dbReference>
<dbReference type="NCBIfam" id="NF006706">
    <property type="entry name" value="PRK09250.1-3"/>
    <property type="match status" value="1"/>
</dbReference>
<dbReference type="PANTHER" id="PTHR47916:SF4">
    <property type="entry name" value="FRUCTOSE-BISPHOSPHATE ALDOLASE CLASS 1"/>
    <property type="match status" value="1"/>
</dbReference>
<dbReference type="EMBL" id="ABJD02000101">
    <property type="protein sequence ID" value="EDU59704.1"/>
    <property type="molecule type" value="Genomic_DNA"/>
</dbReference>
<dbReference type="PANTHER" id="PTHR47916">
    <property type="entry name" value="FRUCTOSE-BISPHOSPHATE ALDOLASE CLASS 1"/>
    <property type="match status" value="1"/>
</dbReference>
<evidence type="ECO:0000256" key="7">
    <source>
        <dbReference type="ARBA" id="ARBA00029565"/>
    </source>
</evidence>
<dbReference type="InterPro" id="IPR041720">
    <property type="entry name" value="FbaB-like"/>
</dbReference>
<dbReference type="InterPro" id="IPR002915">
    <property type="entry name" value="DeoC/FbaB/LacD_aldolase"/>
</dbReference>
<dbReference type="NCBIfam" id="NF006707">
    <property type="entry name" value="PRK09250.1-4"/>
    <property type="match status" value="1"/>
</dbReference>
<dbReference type="InterPro" id="IPR013785">
    <property type="entry name" value="Aldolase_TIM"/>
</dbReference>
<protein>
    <recommendedName>
        <fullName evidence="7">Fructose-bisphosphate aldolase class 1</fullName>
        <ecNumber evidence="2">4.1.2.13</ecNumber>
    </recommendedName>
    <alternativeName>
        <fullName evidence="8">Fructose-bisphosphate aldolase class I</fullName>
    </alternativeName>
</protein>
<accession>A0AA86YWA3</accession>
<dbReference type="GO" id="GO:0004332">
    <property type="term" value="F:fructose-bisphosphate aldolase activity"/>
    <property type="evidence" value="ECO:0007669"/>
    <property type="project" value="UniProtKB-EC"/>
</dbReference>
<evidence type="ECO:0000256" key="10">
    <source>
        <dbReference type="ARBA" id="ARBA00065282"/>
    </source>
</evidence>
<evidence type="ECO:0000313" key="11">
    <source>
        <dbReference type="EMBL" id="EDU59704.1"/>
    </source>
</evidence>
<comment type="subunit">
    <text evidence="10">Homooctamer or homodecamer.</text>
</comment>
<reference evidence="12" key="1">
    <citation type="submission" date="2008-04" db="EMBL/GenBank/DDBJ databases">
        <title>Draft genome sequence of Providencia stuartii (ATCC 25827).</title>
        <authorList>
            <person name="Sudarsanam P."/>
            <person name="Ley R."/>
            <person name="Guruge J."/>
            <person name="Turnbaugh P.J."/>
            <person name="Mahowald M."/>
            <person name="Liep D."/>
            <person name="Gordon J."/>
        </authorList>
    </citation>
    <scope>NUCLEOTIDE SEQUENCE [LARGE SCALE GENOMIC DNA]</scope>
    <source>
        <strain evidence="12">ATCC 25827</strain>
    </source>
</reference>
<keyword evidence="3" id="KW-0963">Cytoplasm</keyword>
<keyword evidence="4" id="KW-0007">Acetylation</keyword>
<keyword evidence="5" id="KW-0456">Lyase</keyword>
<dbReference type="Proteomes" id="UP000004506">
    <property type="component" value="Unassembled WGS sequence"/>
</dbReference>
<evidence type="ECO:0000256" key="9">
    <source>
        <dbReference type="ARBA" id="ARBA00049653"/>
    </source>
</evidence>
<dbReference type="SMART" id="SM01133">
    <property type="entry name" value="DeoC"/>
    <property type="match status" value="1"/>
</dbReference>
<dbReference type="InterPro" id="IPR050456">
    <property type="entry name" value="DeoC/FbaB_aldolase"/>
</dbReference>
<evidence type="ECO:0000256" key="8">
    <source>
        <dbReference type="ARBA" id="ARBA00029799"/>
    </source>
</evidence>
<dbReference type="Pfam" id="PF01791">
    <property type="entry name" value="DeoC"/>
    <property type="match status" value="1"/>
</dbReference>
<reference evidence="12" key="2">
    <citation type="submission" date="2008-04" db="EMBL/GenBank/DDBJ databases">
        <title>Draft genome sequence of Providencia stuartii(ATCC 25827).</title>
        <authorList>
            <person name="Sudarsanam P."/>
            <person name="Ley R."/>
            <person name="Guruge J."/>
            <person name="Turnbaugh P.J."/>
            <person name="Mahowald M."/>
            <person name="Liep D."/>
            <person name="Gordon J."/>
        </authorList>
    </citation>
    <scope>NUCLEOTIDE SEQUENCE [LARGE SCALE GENOMIC DNA]</scope>
    <source>
        <strain evidence="12">ATCC 25827</strain>
    </source>
</reference>
<dbReference type="CDD" id="cd00958">
    <property type="entry name" value="DhnA"/>
    <property type="match status" value="1"/>
</dbReference>
<dbReference type="EC" id="4.1.2.13" evidence="2"/>
<dbReference type="AlphaFoldDB" id="A0AA86YWA3"/>
<evidence type="ECO:0000256" key="4">
    <source>
        <dbReference type="ARBA" id="ARBA00022990"/>
    </source>
</evidence>
<dbReference type="FunFam" id="3.20.20.70:FF:000041">
    <property type="entry name" value="Fructose-bisphosphate aldolase class I"/>
    <property type="match status" value="1"/>
</dbReference>
<gene>
    <name evidence="11" type="ORF">PROSTU_02896</name>
</gene>
<sequence>MEEVMTDIAKLLGSEASTLLDHRCQTIPRENLYLPGSDFVDRVMIDNNRPNSVLRSMQTLFNHGRLAGTGYLSILPVDQGVEHSAAASFAANPLYFDPKNIVELAIEAGCNCVASTYGVLAAVSRRYAHKIPFLVKLNHNETLSYPTQYDQTLYASVEQAFEMGAVAVGATIYFGSPESRRQIEEISAAFERAHELGMVTVLWAYLRNSAFKKDGVDYHASADLTGQANHIAATIGADIVKQKMAENNGGYKAIGFGHTDERVYTKLTTDNPIDLVRYQLANCYMGRAGLINSGGASGQNDLSESVRTAVINKRAGGMGLILGRKAFKKSMQEGVALINAVQDVYLSKDVTIA</sequence>
<comment type="similarity">
    <text evidence="9">Belongs to the DeoC/FbaB aldolase family. FbaB subfamily.</text>
</comment>
<evidence type="ECO:0000256" key="6">
    <source>
        <dbReference type="ARBA" id="ARBA00023270"/>
    </source>
</evidence>